<evidence type="ECO:0000313" key="14">
    <source>
        <dbReference type="EMBL" id="SDS17969.1"/>
    </source>
</evidence>
<evidence type="ECO:0000259" key="13">
    <source>
        <dbReference type="PROSITE" id="PS50885"/>
    </source>
</evidence>
<keyword evidence="6 11" id="KW-1133">Transmembrane helix</keyword>
<dbReference type="FunFam" id="1.10.287.950:FF:000001">
    <property type="entry name" value="Methyl-accepting chemotaxis sensory transducer"/>
    <property type="match status" value="1"/>
</dbReference>
<dbReference type="AlphaFoldDB" id="A0A1H1Q4S3"/>
<evidence type="ECO:0000256" key="6">
    <source>
        <dbReference type="ARBA" id="ARBA00022989"/>
    </source>
</evidence>
<comment type="subcellular location">
    <subcellularLocation>
        <location evidence="1">Cell membrane</location>
        <topology evidence="1">Multi-pass membrane protein</topology>
    </subcellularLocation>
</comment>
<dbReference type="CDD" id="cd12912">
    <property type="entry name" value="PDC2_MCP_like"/>
    <property type="match status" value="1"/>
</dbReference>
<dbReference type="Pfam" id="PF02743">
    <property type="entry name" value="dCache_1"/>
    <property type="match status" value="1"/>
</dbReference>
<dbReference type="InterPro" id="IPR004090">
    <property type="entry name" value="Chemotax_Me-accpt_rcpt"/>
</dbReference>
<evidence type="ECO:0000256" key="2">
    <source>
        <dbReference type="ARBA" id="ARBA00022475"/>
    </source>
</evidence>
<evidence type="ECO:0000256" key="7">
    <source>
        <dbReference type="ARBA" id="ARBA00023136"/>
    </source>
</evidence>
<dbReference type="CDD" id="cd06225">
    <property type="entry name" value="HAMP"/>
    <property type="match status" value="1"/>
</dbReference>
<dbReference type="SMART" id="SM00304">
    <property type="entry name" value="HAMP"/>
    <property type="match status" value="1"/>
</dbReference>
<dbReference type="InterPro" id="IPR029151">
    <property type="entry name" value="Sensor-like_sf"/>
</dbReference>
<dbReference type="GO" id="GO:0004888">
    <property type="term" value="F:transmembrane signaling receptor activity"/>
    <property type="evidence" value="ECO:0007669"/>
    <property type="project" value="InterPro"/>
</dbReference>
<dbReference type="PANTHER" id="PTHR32089:SF39">
    <property type="entry name" value="METHYL-ACCEPTING CHEMOTAXIS PROTEIN HLYB"/>
    <property type="match status" value="1"/>
</dbReference>
<gene>
    <name evidence="14" type="ORF">SAMN04490191_0879</name>
</gene>
<dbReference type="SUPFAM" id="SSF103190">
    <property type="entry name" value="Sensory domain-like"/>
    <property type="match status" value="1"/>
</dbReference>
<keyword evidence="8 10" id="KW-0807">Transducer</keyword>
<dbReference type="PANTHER" id="PTHR32089">
    <property type="entry name" value="METHYL-ACCEPTING CHEMOTAXIS PROTEIN MCPB"/>
    <property type="match status" value="1"/>
</dbReference>
<comment type="similarity">
    <text evidence="9">Belongs to the methyl-accepting chemotaxis (MCP) protein family.</text>
</comment>
<dbReference type="InterPro" id="IPR004089">
    <property type="entry name" value="MCPsignal_dom"/>
</dbReference>
<sequence length="651" mass="70028">MPSALLHGMLQPGTHPHFLHKKSHEMNLKFSHKILLAASGVVVLAFALFTLYNDYLQRNTIRQNLESSVEQSGELTASSVQNWMSGRVLVLENLAQNVAHQGANADLPGLVDQPALTSNFQFTYVGQANGVFTQRPDAKMPDGYDPRQRPWYKQAVVADKTMLTPPYMASVGGLVVTIAMPVKKQGELLGVVGGDLSLETLVKIINSVDFGGIGHAFLVSADGQVIVSPDKDQVMKNLKDIYPGSSVRIGKGIQEVELNKQDRILSFTPVSGLPNAEWYIGLSIDKAKAYAPLSQFRTSALIAMFIAVTAIAVLLSLLINVLMRPLTTMGRAMQDIAQGEGDLTRRLVVESKDEFGELGGSFNQFVERIHASISEVSSATRQVHDLSQRVMASSNASIIGSDEQSARTNSVAAAINQLGAATQEIARNAADASQHASGASEQADDGRQVVEKTILAMTELSQKISLSCTQIETLNASTDNIGHILDVIKGISQQTNLLALNAAIEAARAGEAGRGFAVVADEVRNLAHRTQESAEEIHKMISSLQIGSREAVTTMNASQVSSEQSVEVANQAGLRLVSVTQRIGEIDGMNQSVAAATEEQTAVVETLNVDVNQINLLNQQSVANLNETLKDCDALSQQANRLKQLVDSFKI</sequence>
<dbReference type="PROSITE" id="PS50111">
    <property type="entry name" value="CHEMOTAXIS_TRANSDUC_2"/>
    <property type="match status" value="1"/>
</dbReference>
<feature type="domain" description="HAMP" evidence="13">
    <location>
        <begin position="320"/>
        <end position="374"/>
    </location>
</feature>
<feature type="transmembrane region" description="Helical" evidence="11">
    <location>
        <begin position="34"/>
        <end position="52"/>
    </location>
</feature>
<evidence type="ECO:0000256" key="4">
    <source>
        <dbReference type="ARBA" id="ARBA00022500"/>
    </source>
</evidence>
<dbReference type="SUPFAM" id="SSF58104">
    <property type="entry name" value="Methyl-accepting chemotaxis protein (MCP) signaling domain"/>
    <property type="match status" value="1"/>
</dbReference>
<keyword evidence="4" id="KW-0145">Chemotaxis</keyword>
<dbReference type="SMART" id="SM00283">
    <property type="entry name" value="MA"/>
    <property type="match status" value="1"/>
</dbReference>
<dbReference type="Gene3D" id="1.10.287.950">
    <property type="entry name" value="Methyl-accepting chemotaxis protein"/>
    <property type="match status" value="1"/>
</dbReference>
<evidence type="ECO:0000256" key="8">
    <source>
        <dbReference type="ARBA" id="ARBA00023224"/>
    </source>
</evidence>
<keyword evidence="7 11" id="KW-0472">Membrane</keyword>
<dbReference type="CDD" id="cd12913">
    <property type="entry name" value="PDC1_MCP_like"/>
    <property type="match status" value="1"/>
</dbReference>
<keyword evidence="2" id="KW-1003">Cell membrane</keyword>
<keyword evidence="15" id="KW-1185">Reference proteome</keyword>
<dbReference type="Pfam" id="PF00672">
    <property type="entry name" value="HAMP"/>
    <property type="match status" value="1"/>
</dbReference>
<dbReference type="Proteomes" id="UP000182814">
    <property type="component" value="Chromosome I"/>
</dbReference>
<organism evidence="14 15">
    <name type="scientific">Pseudomonas lini</name>
    <dbReference type="NCBI Taxonomy" id="163011"/>
    <lineage>
        <taxon>Bacteria</taxon>
        <taxon>Pseudomonadati</taxon>
        <taxon>Pseudomonadota</taxon>
        <taxon>Gammaproteobacteria</taxon>
        <taxon>Pseudomonadales</taxon>
        <taxon>Pseudomonadaceae</taxon>
        <taxon>Pseudomonas</taxon>
    </lineage>
</organism>
<evidence type="ECO:0000256" key="10">
    <source>
        <dbReference type="PROSITE-ProRule" id="PRU00284"/>
    </source>
</evidence>
<dbReference type="GO" id="GO:0005886">
    <property type="term" value="C:plasma membrane"/>
    <property type="evidence" value="ECO:0007669"/>
    <property type="project" value="UniProtKB-SubCell"/>
</dbReference>
<dbReference type="PROSITE" id="PS50885">
    <property type="entry name" value="HAMP"/>
    <property type="match status" value="1"/>
</dbReference>
<dbReference type="Pfam" id="PF00015">
    <property type="entry name" value="MCPsignal"/>
    <property type="match status" value="1"/>
</dbReference>
<evidence type="ECO:0000256" key="9">
    <source>
        <dbReference type="ARBA" id="ARBA00029447"/>
    </source>
</evidence>
<dbReference type="InterPro" id="IPR003660">
    <property type="entry name" value="HAMP_dom"/>
</dbReference>
<evidence type="ECO:0000256" key="1">
    <source>
        <dbReference type="ARBA" id="ARBA00004651"/>
    </source>
</evidence>
<reference evidence="15" key="1">
    <citation type="submission" date="2016-10" db="EMBL/GenBank/DDBJ databases">
        <authorList>
            <person name="Varghese N."/>
            <person name="Submissions S."/>
        </authorList>
    </citation>
    <scope>NUCLEOTIDE SEQUENCE [LARGE SCALE GENOMIC DNA]</scope>
    <source>
        <strain evidence="15">BS3782</strain>
    </source>
</reference>
<keyword evidence="5 11" id="KW-0812">Transmembrane</keyword>
<evidence type="ECO:0000256" key="11">
    <source>
        <dbReference type="SAM" id="Phobius"/>
    </source>
</evidence>
<evidence type="ECO:0000256" key="5">
    <source>
        <dbReference type="ARBA" id="ARBA00022692"/>
    </source>
</evidence>
<dbReference type="GO" id="GO:0007165">
    <property type="term" value="P:signal transduction"/>
    <property type="evidence" value="ECO:0007669"/>
    <property type="project" value="UniProtKB-KW"/>
</dbReference>
<feature type="transmembrane region" description="Helical" evidence="11">
    <location>
        <begin position="300"/>
        <end position="323"/>
    </location>
</feature>
<keyword evidence="3" id="KW-0488">Methylation</keyword>
<dbReference type="EMBL" id="LT629746">
    <property type="protein sequence ID" value="SDS17969.1"/>
    <property type="molecule type" value="Genomic_DNA"/>
</dbReference>
<dbReference type="PRINTS" id="PR00260">
    <property type="entry name" value="CHEMTRNSDUCR"/>
</dbReference>
<proteinExistence type="inferred from homology"/>
<dbReference type="Gene3D" id="3.30.450.20">
    <property type="entry name" value="PAS domain"/>
    <property type="match status" value="2"/>
</dbReference>
<evidence type="ECO:0000256" key="3">
    <source>
        <dbReference type="ARBA" id="ARBA00022481"/>
    </source>
</evidence>
<feature type="domain" description="Methyl-accepting transducer" evidence="12">
    <location>
        <begin position="379"/>
        <end position="615"/>
    </location>
</feature>
<evidence type="ECO:0000259" key="12">
    <source>
        <dbReference type="PROSITE" id="PS50111"/>
    </source>
</evidence>
<accession>A0A1H1Q4S3</accession>
<protein>
    <submittedName>
        <fullName evidence="14">Methyl-accepting chemotaxis sensory transducer with Cache sensor</fullName>
    </submittedName>
</protein>
<dbReference type="CDD" id="cd11386">
    <property type="entry name" value="MCP_signal"/>
    <property type="match status" value="1"/>
</dbReference>
<dbReference type="InterPro" id="IPR033479">
    <property type="entry name" value="dCache_1"/>
</dbReference>
<evidence type="ECO:0000313" key="15">
    <source>
        <dbReference type="Proteomes" id="UP000182814"/>
    </source>
</evidence>
<dbReference type="GO" id="GO:0006935">
    <property type="term" value="P:chemotaxis"/>
    <property type="evidence" value="ECO:0007669"/>
    <property type="project" value="UniProtKB-KW"/>
</dbReference>
<name>A0A1H1Q4S3_9PSED</name>